<gene>
    <name evidence="2" type="ORF">C1I92_19070</name>
</gene>
<dbReference type="InterPro" id="IPR043129">
    <property type="entry name" value="ATPase_NBD"/>
</dbReference>
<dbReference type="SUPFAM" id="SSF53067">
    <property type="entry name" value="Actin-like ATPase domain"/>
    <property type="match status" value="1"/>
</dbReference>
<evidence type="ECO:0000256" key="1">
    <source>
        <dbReference type="ARBA" id="ARBA00006479"/>
    </source>
</evidence>
<dbReference type="RefSeq" id="WP_111256235.1">
    <property type="nucleotide sequence ID" value="NZ_POTW01000048.1"/>
</dbReference>
<protein>
    <submittedName>
        <fullName evidence="2">ROK family protein</fullName>
    </submittedName>
</protein>
<dbReference type="InterPro" id="IPR000600">
    <property type="entry name" value="ROK"/>
</dbReference>
<reference evidence="2 3" key="1">
    <citation type="submission" date="2018-01" db="EMBL/GenBank/DDBJ databases">
        <title>Draft genome sequence of Jiangella sp. GTF31.</title>
        <authorList>
            <person name="Sahin N."/>
            <person name="Ay H."/>
            <person name="Saygin H."/>
        </authorList>
    </citation>
    <scope>NUCLEOTIDE SEQUENCE [LARGE SCALE GENOMIC DNA]</scope>
    <source>
        <strain evidence="2 3">GTF31</strain>
    </source>
</reference>
<comment type="similarity">
    <text evidence="1">Belongs to the ROK (NagC/XylR) family.</text>
</comment>
<organism evidence="2 3">
    <name type="scientific">Jiangella anatolica</name>
    <dbReference type="NCBI Taxonomy" id="2670374"/>
    <lineage>
        <taxon>Bacteria</taxon>
        <taxon>Bacillati</taxon>
        <taxon>Actinomycetota</taxon>
        <taxon>Actinomycetes</taxon>
        <taxon>Jiangellales</taxon>
        <taxon>Jiangellaceae</taxon>
        <taxon>Jiangella</taxon>
    </lineage>
</organism>
<name>A0A2W2BNZ9_9ACTN</name>
<dbReference type="AlphaFoldDB" id="A0A2W2BNZ9"/>
<dbReference type="Proteomes" id="UP000248764">
    <property type="component" value="Unassembled WGS sequence"/>
</dbReference>
<keyword evidence="3" id="KW-1185">Reference proteome</keyword>
<proteinExistence type="inferred from homology"/>
<sequence length="301" mass="29929">MPDLAPGLVLGIDFGGTKIDLATATAGGEIVDRVRIATEAADGAEAVVARAVRQARELMDVTQAWTGLRPVAAAAATPGIESDGGIALSPNIPGWDRLPLRDRLSTGLGLERLTVDTDVKLATRAEYELGALSGADPGLYLSAGTGVAAGIVVGGTVLRGANGAAGEIGYAPASSGSAGANLEDVVGGRAIEERVAAETGAVLRAGEVLLSDQPWLRALADGVLTQLGAAVAGLVLAVDPAVVAIGGGLMSASEPILRAVERAVAGTPFPPPIRPARFLHDGSLRGALLAAAGLVAPAAAR</sequence>
<dbReference type="Gene3D" id="3.30.420.40">
    <property type="match status" value="2"/>
</dbReference>
<comment type="caution">
    <text evidence="2">The sequence shown here is derived from an EMBL/GenBank/DDBJ whole genome shotgun (WGS) entry which is preliminary data.</text>
</comment>
<dbReference type="PANTHER" id="PTHR18964:SF149">
    <property type="entry name" value="BIFUNCTIONAL UDP-N-ACETYLGLUCOSAMINE 2-EPIMERASE_N-ACETYLMANNOSAMINE KINASE"/>
    <property type="match status" value="1"/>
</dbReference>
<dbReference type="PANTHER" id="PTHR18964">
    <property type="entry name" value="ROK (REPRESSOR, ORF, KINASE) FAMILY"/>
    <property type="match status" value="1"/>
</dbReference>
<accession>A0A2W2BNZ9</accession>
<dbReference type="EMBL" id="POTW01000048">
    <property type="protein sequence ID" value="PZF81928.1"/>
    <property type="molecule type" value="Genomic_DNA"/>
</dbReference>
<dbReference type="Pfam" id="PF00480">
    <property type="entry name" value="ROK"/>
    <property type="match status" value="1"/>
</dbReference>
<evidence type="ECO:0000313" key="3">
    <source>
        <dbReference type="Proteomes" id="UP000248764"/>
    </source>
</evidence>
<evidence type="ECO:0000313" key="2">
    <source>
        <dbReference type="EMBL" id="PZF81928.1"/>
    </source>
</evidence>